<dbReference type="EMBL" id="RCBY01000227">
    <property type="protein sequence ID" value="RQH27860.1"/>
    <property type="molecule type" value="Genomic_DNA"/>
</dbReference>
<keyword evidence="10" id="KW-1185">Reference proteome</keyword>
<dbReference type="PANTHER" id="PTHR10696">
    <property type="entry name" value="GAMMA-BUTYROBETAINE HYDROXYLASE-RELATED"/>
    <property type="match status" value="1"/>
</dbReference>
<keyword evidence="6" id="KW-0560">Oxidoreductase</keyword>
<evidence type="ECO:0000256" key="1">
    <source>
        <dbReference type="ARBA" id="ARBA00001954"/>
    </source>
</evidence>
<evidence type="ECO:0000256" key="2">
    <source>
        <dbReference type="ARBA" id="ARBA00001961"/>
    </source>
</evidence>
<keyword evidence="4" id="KW-0479">Metal-binding</keyword>
<dbReference type="OrthoDB" id="443428at2"/>
<keyword evidence="5" id="KW-0223">Dioxygenase</keyword>
<feature type="domain" description="TauD/TfdA-like" evidence="8">
    <location>
        <begin position="134"/>
        <end position="355"/>
    </location>
</feature>
<protein>
    <submittedName>
        <fullName evidence="9">DUF971 domain-containing protein</fullName>
    </submittedName>
</protein>
<dbReference type="AlphaFoldDB" id="A0A3N6P5C1"/>
<reference evidence="9 10" key="1">
    <citation type="journal article" date="2018" name="ACS Chem. Biol.">
        <title>Ketoreductase domain dysfunction expands chemodiversity: malyngamide biosynthesis in the cyanobacterium Okeania hirsuta.</title>
        <authorList>
            <person name="Moss N.A."/>
            <person name="Leao T."/>
            <person name="Rankin M."/>
            <person name="McCullough T.M."/>
            <person name="Qu P."/>
            <person name="Korobeynikov A."/>
            <person name="Smith J.L."/>
            <person name="Gerwick L."/>
            <person name="Gerwick W.H."/>
        </authorList>
    </citation>
    <scope>NUCLEOTIDE SEQUENCE [LARGE SCALE GENOMIC DNA]</scope>
    <source>
        <strain evidence="9 10">PAB10Feb10-1</strain>
    </source>
</reference>
<dbReference type="Gene3D" id="3.30.2020.30">
    <property type="match status" value="1"/>
</dbReference>
<evidence type="ECO:0000256" key="5">
    <source>
        <dbReference type="ARBA" id="ARBA00022964"/>
    </source>
</evidence>
<sequence>MTTNQDRLNSDCKIQFMQNERFIIIDGKRFHYTWLRDHCPSPKSRHQTSFQRLYDISDSVLPPKPLSVEERDGQLIIDWDENPPHRSIFSISWLLRHAYDPKPACFSNEIVFWDKLWLEANSPDRPDTQSCNSQLWINQLFKLGFVILQNIAPENLDSFISSIGPIRNTEYGKISSVKVTPEAKDLFATAHGLPPHTDFTFWQGNRVAQFLYCVENNALGGDSMVVDGFRVANDFRQDHPDHFQTLVKTPVQFWLYNDKLKYFFCPENPIIELDHEGRVAALRFHYKNYILNLPFEQMESFYEAYSRFFNYLKNPDYQYCFRLKPGECLLVQNFRVLHGRTAFDPTSGSREIKTAYMEWDYLIGRRNFEQREFYFAE</sequence>
<dbReference type="InterPro" id="IPR050411">
    <property type="entry name" value="AlphaKG_dependent_hydroxylases"/>
</dbReference>
<dbReference type="Gene3D" id="3.60.130.10">
    <property type="entry name" value="Clavaminate synthase-like"/>
    <property type="match status" value="1"/>
</dbReference>
<organism evidence="9 10">
    <name type="scientific">Okeania hirsuta</name>
    <dbReference type="NCBI Taxonomy" id="1458930"/>
    <lineage>
        <taxon>Bacteria</taxon>
        <taxon>Bacillati</taxon>
        <taxon>Cyanobacteriota</taxon>
        <taxon>Cyanophyceae</taxon>
        <taxon>Oscillatoriophycideae</taxon>
        <taxon>Oscillatoriales</taxon>
        <taxon>Microcoleaceae</taxon>
        <taxon>Okeania</taxon>
    </lineage>
</organism>
<evidence type="ECO:0000256" key="7">
    <source>
        <dbReference type="ARBA" id="ARBA00023004"/>
    </source>
</evidence>
<proteinExistence type="inferred from homology"/>
<dbReference type="GO" id="GO:0046872">
    <property type="term" value="F:metal ion binding"/>
    <property type="evidence" value="ECO:0007669"/>
    <property type="project" value="UniProtKB-KW"/>
</dbReference>
<comment type="caution">
    <text evidence="9">The sequence shown here is derived from an EMBL/GenBank/DDBJ whole genome shotgun (WGS) entry which is preliminary data.</text>
</comment>
<dbReference type="InterPro" id="IPR038492">
    <property type="entry name" value="GBBH-like_N_sf"/>
</dbReference>
<comment type="cofactor">
    <cofactor evidence="2">
        <name>L-ascorbate</name>
        <dbReference type="ChEBI" id="CHEBI:38290"/>
    </cofactor>
</comment>
<evidence type="ECO:0000256" key="4">
    <source>
        <dbReference type="ARBA" id="ARBA00022723"/>
    </source>
</evidence>
<gene>
    <name evidence="9" type="ORF">D5R40_26420</name>
</gene>
<evidence type="ECO:0000256" key="6">
    <source>
        <dbReference type="ARBA" id="ARBA00023002"/>
    </source>
</evidence>
<accession>A0A3N6P5C1</accession>
<dbReference type="SUPFAM" id="SSF51197">
    <property type="entry name" value="Clavaminate synthase-like"/>
    <property type="match status" value="1"/>
</dbReference>
<name>A0A3N6P5C1_9CYAN</name>
<evidence type="ECO:0000256" key="3">
    <source>
        <dbReference type="ARBA" id="ARBA00008654"/>
    </source>
</evidence>
<evidence type="ECO:0000259" key="8">
    <source>
        <dbReference type="Pfam" id="PF02668"/>
    </source>
</evidence>
<dbReference type="PANTHER" id="PTHR10696:SF51">
    <property type="entry name" value="TRIMETHYLLYSINE DIOXYGENASE, MITOCHONDRIAL"/>
    <property type="match status" value="1"/>
</dbReference>
<dbReference type="RefSeq" id="WP_124144951.1">
    <property type="nucleotide sequence ID" value="NZ_CAWOLW010000143.1"/>
</dbReference>
<keyword evidence="7" id="KW-0408">Iron</keyword>
<evidence type="ECO:0000313" key="10">
    <source>
        <dbReference type="Proteomes" id="UP000269154"/>
    </source>
</evidence>
<comment type="cofactor">
    <cofactor evidence="1">
        <name>Fe(2+)</name>
        <dbReference type="ChEBI" id="CHEBI:29033"/>
    </cofactor>
</comment>
<dbReference type="GO" id="GO:0045329">
    <property type="term" value="P:carnitine biosynthetic process"/>
    <property type="evidence" value="ECO:0007669"/>
    <property type="project" value="TreeGrafter"/>
</dbReference>
<dbReference type="GO" id="GO:0051213">
    <property type="term" value="F:dioxygenase activity"/>
    <property type="evidence" value="ECO:0007669"/>
    <property type="project" value="UniProtKB-KW"/>
</dbReference>
<dbReference type="InterPro" id="IPR003819">
    <property type="entry name" value="TauD/TfdA-like"/>
</dbReference>
<dbReference type="Pfam" id="PF02668">
    <property type="entry name" value="TauD"/>
    <property type="match status" value="1"/>
</dbReference>
<dbReference type="Proteomes" id="UP000269154">
    <property type="component" value="Unassembled WGS sequence"/>
</dbReference>
<comment type="similarity">
    <text evidence="3">Belongs to the gamma-BBH/TMLD family.</text>
</comment>
<evidence type="ECO:0000313" key="9">
    <source>
        <dbReference type="EMBL" id="RQH27860.1"/>
    </source>
</evidence>
<dbReference type="InterPro" id="IPR042098">
    <property type="entry name" value="TauD-like_sf"/>
</dbReference>